<feature type="binding site" evidence="8">
    <location>
        <position position="79"/>
    </location>
    <ligand>
        <name>shikimate</name>
        <dbReference type="ChEBI" id="CHEBI:36208"/>
    </ligand>
</feature>
<sequence>MNPAHSNDLHTDPTQFPGMDVYVVAGNPIAHSKSPAIHKRFSEQSNQKMHYGRLQPLLDEFASAAKSFFAAGGKGMNVTVPFKLDAQELADELTPRAKLAGAVNTLRMENGKIFGDNTDGAGLARDLLAQGIEIKGARILLLGAGGAARGVLGPLLEQSPKELIIANRSNTKAEELVQLFGELAIAHQVALQSVTLGYLEDAGKTASPFDLIINATAAGLSDKSPISDVAASHIFIPQSFAYDMVYGKVTMFMQQALHRGSRVSDGLGMLVEQAADAFLIWRGAHLNEVIDPRAVLAELRAS</sequence>
<dbReference type="NCBIfam" id="TIGR00507">
    <property type="entry name" value="aroE"/>
    <property type="match status" value="1"/>
</dbReference>
<evidence type="ECO:0000256" key="6">
    <source>
        <dbReference type="ARBA" id="ARBA00023141"/>
    </source>
</evidence>
<dbReference type="Proteomes" id="UP000198104">
    <property type="component" value="Unassembled WGS sequence"/>
</dbReference>
<dbReference type="GO" id="GO:0009073">
    <property type="term" value="P:aromatic amino acid family biosynthetic process"/>
    <property type="evidence" value="ECO:0007669"/>
    <property type="project" value="UniProtKB-KW"/>
</dbReference>
<feature type="binding site" evidence="8">
    <location>
        <position position="244"/>
    </location>
    <ligand>
        <name>NADP(+)</name>
        <dbReference type="ChEBI" id="CHEBI:58349"/>
    </ligand>
</feature>
<dbReference type="GO" id="GO:0009423">
    <property type="term" value="P:chorismate biosynthetic process"/>
    <property type="evidence" value="ECO:0007669"/>
    <property type="project" value="UniProtKB-UniRule"/>
</dbReference>
<comment type="similarity">
    <text evidence="8">Belongs to the shikimate dehydrogenase family.</text>
</comment>
<evidence type="ECO:0000256" key="7">
    <source>
        <dbReference type="ARBA" id="ARBA00049442"/>
    </source>
</evidence>
<organism evidence="11 12">
    <name type="scientific">Polynucleobacter aenigmaticus</name>
    <dbReference type="NCBI Taxonomy" id="1743164"/>
    <lineage>
        <taxon>Bacteria</taxon>
        <taxon>Pseudomonadati</taxon>
        <taxon>Pseudomonadota</taxon>
        <taxon>Betaproteobacteria</taxon>
        <taxon>Burkholderiales</taxon>
        <taxon>Burkholderiaceae</taxon>
        <taxon>Polynucleobacter</taxon>
    </lineage>
</organism>
<evidence type="ECO:0000313" key="11">
    <source>
        <dbReference type="EMBL" id="OWS70405.1"/>
    </source>
</evidence>
<keyword evidence="3 8" id="KW-0028">Amino-acid biosynthesis</keyword>
<feature type="binding site" evidence="8">
    <location>
        <position position="119"/>
    </location>
    <ligand>
        <name>shikimate</name>
        <dbReference type="ChEBI" id="CHEBI:36208"/>
    </ligand>
</feature>
<dbReference type="InterPro" id="IPR011342">
    <property type="entry name" value="Shikimate_DH"/>
</dbReference>
<comment type="caution">
    <text evidence="8">Lacks conserved residue(s) required for the propagation of feature annotation.</text>
</comment>
<evidence type="ECO:0000259" key="10">
    <source>
        <dbReference type="Pfam" id="PF08501"/>
    </source>
</evidence>
<dbReference type="CDD" id="cd01065">
    <property type="entry name" value="NAD_bind_Shikimate_DH"/>
    <property type="match status" value="1"/>
</dbReference>
<dbReference type="InterPro" id="IPR036291">
    <property type="entry name" value="NAD(P)-bd_dom_sf"/>
</dbReference>
<dbReference type="Pfam" id="PF08501">
    <property type="entry name" value="Shikimate_dh_N"/>
    <property type="match status" value="1"/>
</dbReference>
<evidence type="ECO:0000256" key="5">
    <source>
        <dbReference type="ARBA" id="ARBA00023002"/>
    </source>
</evidence>
<dbReference type="FunFam" id="3.40.50.10860:FF:000006">
    <property type="entry name" value="Shikimate dehydrogenase (NADP(+))"/>
    <property type="match status" value="1"/>
</dbReference>
<comment type="function">
    <text evidence="8">Involved in the biosynthesis of the chorismate, which leads to the biosynthesis of aromatic amino acids. Catalyzes the reversible NADPH linked reduction of 3-dehydroshikimate (DHSA) to yield shikimate (SA).</text>
</comment>
<dbReference type="GO" id="GO:0019632">
    <property type="term" value="P:shikimate metabolic process"/>
    <property type="evidence" value="ECO:0007669"/>
    <property type="project" value="InterPro"/>
</dbReference>
<comment type="subunit">
    <text evidence="8">Homodimer.</text>
</comment>
<dbReference type="Gene3D" id="3.40.50.720">
    <property type="entry name" value="NAD(P)-binding Rossmann-like Domain"/>
    <property type="match status" value="1"/>
</dbReference>
<dbReference type="Pfam" id="PF01488">
    <property type="entry name" value="Shikimate_DH"/>
    <property type="match status" value="1"/>
</dbReference>
<dbReference type="GO" id="GO:0050661">
    <property type="term" value="F:NADP binding"/>
    <property type="evidence" value="ECO:0007669"/>
    <property type="project" value="InterPro"/>
</dbReference>
<dbReference type="InterPro" id="IPR006151">
    <property type="entry name" value="Shikm_DH/Glu-tRNA_Rdtase"/>
</dbReference>
<evidence type="ECO:0000256" key="8">
    <source>
        <dbReference type="HAMAP-Rule" id="MF_00222"/>
    </source>
</evidence>
<dbReference type="RefSeq" id="WP_088527986.1">
    <property type="nucleotide sequence ID" value="NZ_NGUO01000014.1"/>
</dbReference>
<dbReference type="InterPro" id="IPR013708">
    <property type="entry name" value="Shikimate_DH-bd_N"/>
</dbReference>
<comment type="caution">
    <text evidence="11">The sequence shown here is derived from an EMBL/GenBank/DDBJ whole genome shotgun (WGS) entry which is preliminary data.</text>
</comment>
<gene>
    <name evidence="8" type="primary">aroE</name>
    <name evidence="11" type="ORF">CBI30_09080</name>
</gene>
<evidence type="ECO:0000259" key="9">
    <source>
        <dbReference type="Pfam" id="PF01488"/>
    </source>
</evidence>
<evidence type="ECO:0000256" key="2">
    <source>
        <dbReference type="ARBA" id="ARBA00012962"/>
    </source>
</evidence>
<dbReference type="GO" id="GO:0004764">
    <property type="term" value="F:shikimate 3-dehydrogenase (NADP+) activity"/>
    <property type="evidence" value="ECO:0007669"/>
    <property type="project" value="UniProtKB-UniRule"/>
</dbReference>
<dbReference type="EC" id="1.1.1.25" evidence="2 8"/>
<accession>A0A254PV40</accession>
<reference evidence="11 12" key="1">
    <citation type="submission" date="2017-05" db="EMBL/GenBank/DDBJ databases">
        <title>Polynucleobacter sp. MWH-K35W1 isolated from the permanently anoxic monimolimnion of a meromictic lake.</title>
        <authorList>
            <person name="Hahn M.W."/>
        </authorList>
    </citation>
    <scope>NUCLEOTIDE SEQUENCE [LARGE SCALE GENOMIC DNA]</scope>
    <source>
        <strain evidence="11 12">MWH-K35W1</strain>
    </source>
</reference>
<keyword evidence="12" id="KW-1185">Reference proteome</keyword>
<feature type="binding site" evidence="8">
    <location>
        <begin position="143"/>
        <end position="147"/>
    </location>
    <ligand>
        <name>NADP(+)</name>
        <dbReference type="ChEBI" id="CHEBI:58349"/>
    </ligand>
</feature>
<dbReference type="AlphaFoldDB" id="A0A254PV40"/>
<dbReference type="PANTHER" id="PTHR21089:SF1">
    <property type="entry name" value="BIFUNCTIONAL 3-DEHYDROQUINATE DEHYDRATASE_SHIKIMATE DEHYDROGENASE, CHLOROPLASTIC"/>
    <property type="match status" value="1"/>
</dbReference>
<evidence type="ECO:0000256" key="4">
    <source>
        <dbReference type="ARBA" id="ARBA00022857"/>
    </source>
</evidence>
<feature type="binding site" evidence="8">
    <location>
        <begin position="32"/>
        <end position="34"/>
    </location>
    <ligand>
        <name>shikimate</name>
        <dbReference type="ChEBI" id="CHEBI:36208"/>
    </ligand>
</feature>
<dbReference type="SUPFAM" id="SSF51735">
    <property type="entry name" value="NAD(P)-binding Rossmann-fold domains"/>
    <property type="match status" value="1"/>
</dbReference>
<evidence type="ECO:0000256" key="1">
    <source>
        <dbReference type="ARBA" id="ARBA00004871"/>
    </source>
</evidence>
<feature type="domain" description="Quinate/shikimate 5-dehydrogenase/glutamyl-tRNA reductase" evidence="9">
    <location>
        <begin position="133"/>
        <end position="218"/>
    </location>
</feature>
<dbReference type="PANTHER" id="PTHR21089">
    <property type="entry name" value="SHIKIMATE DEHYDROGENASE"/>
    <property type="match status" value="1"/>
</dbReference>
<feature type="active site" description="Proton acceptor" evidence="8">
    <location>
        <position position="83"/>
    </location>
</feature>
<name>A0A254PV40_9BURK</name>
<keyword evidence="5 8" id="KW-0560">Oxidoreductase</keyword>
<evidence type="ECO:0000256" key="3">
    <source>
        <dbReference type="ARBA" id="ARBA00022605"/>
    </source>
</evidence>
<feature type="binding site" evidence="8">
    <location>
        <position position="266"/>
    </location>
    <ligand>
        <name>NADP(+)</name>
        <dbReference type="ChEBI" id="CHEBI:58349"/>
    </ligand>
</feature>
<dbReference type="GO" id="GO:0005829">
    <property type="term" value="C:cytosol"/>
    <property type="evidence" value="ECO:0007669"/>
    <property type="project" value="TreeGrafter"/>
</dbReference>
<feature type="domain" description="Shikimate dehydrogenase substrate binding N-terminal" evidence="10">
    <location>
        <begin position="24"/>
        <end position="106"/>
    </location>
</feature>
<dbReference type="EMBL" id="NGUO01000014">
    <property type="protein sequence ID" value="OWS70405.1"/>
    <property type="molecule type" value="Genomic_DNA"/>
</dbReference>
<keyword evidence="6 8" id="KW-0057">Aromatic amino acid biosynthesis</keyword>
<evidence type="ECO:0000313" key="12">
    <source>
        <dbReference type="Proteomes" id="UP000198104"/>
    </source>
</evidence>
<dbReference type="UniPathway" id="UPA00053">
    <property type="reaction ID" value="UER00087"/>
</dbReference>
<dbReference type="InterPro" id="IPR046346">
    <property type="entry name" value="Aminoacid_DH-like_N_sf"/>
</dbReference>
<dbReference type="NCBIfam" id="NF001310">
    <property type="entry name" value="PRK00258.1-2"/>
    <property type="match status" value="1"/>
</dbReference>
<feature type="binding site" evidence="8">
    <location>
        <position position="104"/>
    </location>
    <ligand>
        <name>shikimate</name>
        <dbReference type="ChEBI" id="CHEBI:36208"/>
    </ligand>
</feature>
<comment type="catalytic activity">
    <reaction evidence="7 8">
        <text>shikimate + NADP(+) = 3-dehydroshikimate + NADPH + H(+)</text>
        <dbReference type="Rhea" id="RHEA:17737"/>
        <dbReference type="ChEBI" id="CHEBI:15378"/>
        <dbReference type="ChEBI" id="CHEBI:16630"/>
        <dbReference type="ChEBI" id="CHEBI:36208"/>
        <dbReference type="ChEBI" id="CHEBI:57783"/>
        <dbReference type="ChEBI" id="CHEBI:58349"/>
        <dbReference type="EC" id="1.1.1.25"/>
    </reaction>
</comment>
<dbReference type="SUPFAM" id="SSF53223">
    <property type="entry name" value="Aminoacid dehydrogenase-like, N-terminal domain"/>
    <property type="match status" value="1"/>
</dbReference>
<feature type="binding site" evidence="8">
    <location>
        <position position="246"/>
    </location>
    <ligand>
        <name>shikimate</name>
        <dbReference type="ChEBI" id="CHEBI:36208"/>
    </ligand>
</feature>
<dbReference type="Gene3D" id="3.40.50.10860">
    <property type="entry name" value="Leucine Dehydrogenase, chain A, domain 1"/>
    <property type="match status" value="1"/>
</dbReference>
<feature type="binding site" evidence="8">
    <location>
        <position position="273"/>
    </location>
    <ligand>
        <name>shikimate</name>
        <dbReference type="ChEBI" id="CHEBI:36208"/>
    </ligand>
</feature>
<keyword evidence="4 8" id="KW-0521">NADP</keyword>
<proteinExistence type="inferred from homology"/>
<dbReference type="GO" id="GO:0008652">
    <property type="term" value="P:amino acid biosynthetic process"/>
    <property type="evidence" value="ECO:0007669"/>
    <property type="project" value="UniProtKB-KW"/>
</dbReference>
<dbReference type="HAMAP" id="MF_00222">
    <property type="entry name" value="Shikimate_DH_AroE"/>
    <property type="match status" value="1"/>
</dbReference>
<protein>
    <recommendedName>
        <fullName evidence="2 8">Shikimate dehydrogenase (NADP(+))</fullName>
        <shortName evidence="8">SDH</shortName>
        <ecNumber evidence="2 8">1.1.1.25</ecNumber>
    </recommendedName>
</protein>
<dbReference type="OrthoDB" id="9776868at2"/>
<dbReference type="InterPro" id="IPR022893">
    <property type="entry name" value="Shikimate_DH_fam"/>
</dbReference>
<comment type="pathway">
    <text evidence="1 8">Metabolic intermediate biosynthesis; chorismate biosynthesis; chorismate from D-erythrose 4-phosphate and phosphoenolpyruvate: step 4/7.</text>
</comment>